<keyword evidence="2" id="KW-1185">Reference proteome</keyword>
<name>A0A9P4UG79_9PLEO</name>
<evidence type="ECO:0000313" key="2">
    <source>
        <dbReference type="Proteomes" id="UP000799764"/>
    </source>
</evidence>
<protein>
    <submittedName>
        <fullName evidence="1">Uncharacterized protein</fullName>
    </submittedName>
</protein>
<sequence>MTCMFLSFHIHIGRAARPSLWHFQSNAFAMTLVFSFWITLQLFNNSCATICGSKVSSLLVSYLGGGLASTFDGGQARRHLDVYTHPRDLRTAGWCISTQFFLAMCGEVAVMTGDEGGRKQGKSWKGH</sequence>
<organism evidence="1 2">
    <name type="scientific">Karstenula rhodostoma CBS 690.94</name>
    <dbReference type="NCBI Taxonomy" id="1392251"/>
    <lineage>
        <taxon>Eukaryota</taxon>
        <taxon>Fungi</taxon>
        <taxon>Dikarya</taxon>
        <taxon>Ascomycota</taxon>
        <taxon>Pezizomycotina</taxon>
        <taxon>Dothideomycetes</taxon>
        <taxon>Pleosporomycetidae</taxon>
        <taxon>Pleosporales</taxon>
        <taxon>Massarineae</taxon>
        <taxon>Didymosphaeriaceae</taxon>
        <taxon>Karstenula</taxon>
    </lineage>
</organism>
<dbReference type="EMBL" id="MU001495">
    <property type="protein sequence ID" value="KAF2448253.1"/>
    <property type="molecule type" value="Genomic_DNA"/>
</dbReference>
<evidence type="ECO:0000313" key="1">
    <source>
        <dbReference type="EMBL" id="KAF2448253.1"/>
    </source>
</evidence>
<dbReference type="AlphaFoldDB" id="A0A9P4UG79"/>
<dbReference type="Proteomes" id="UP000799764">
    <property type="component" value="Unassembled WGS sequence"/>
</dbReference>
<reference evidence="1" key="1">
    <citation type="journal article" date="2020" name="Stud. Mycol.">
        <title>101 Dothideomycetes genomes: a test case for predicting lifestyles and emergence of pathogens.</title>
        <authorList>
            <person name="Haridas S."/>
            <person name="Albert R."/>
            <person name="Binder M."/>
            <person name="Bloem J."/>
            <person name="Labutti K."/>
            <person name="Salamov A."/>
            <person name="Andreopoulos B."/>
            <person name="Baker S."/>
            <person name="Barry K."/>
            <person name="Bills G."/>
            <person name="Bluhm B."/>
            <person name="Cannon C."/>
            <person name="Castanera R."/>
            <person name="Culley D."/>
            <person name="Daum C."/>
            <person name="Ezra D."/>
            <person name="Gonzalez J."/>
            <person name="Henrissat B."/>
            <person name="Kuo A."/>
            <person name="Liang C."/>
            <person name="Lipzen A."/>
            <person name="Lutzoni F."/>
            <person name="Magnuson J."/>
            <person name="Mondo S."/>
            <person name="Nolan M."/>
            <person name="Ohm R."/>
            <person name="Pangilinan J."/>
            <person name="Park H.-J."/>
            <person name="Ramirez L."/>
            <person name="Alfaro M."/>
            <person name="Sun H."/>
            <person name="Tritt A."/>
            <person name="Yoshinaga Y."/>
            <person name="Zwiers L.-H."/>
            <person name="Turgeon B."/>
            <person name="Goodwin S."/>
            <person name="Spatafora J."/>
            <person name="Crous P."/>
            <person name="Grigoriev I."/>
        </authorList>
    </citation>
    <scope>NUCLEOTIDE SEQUENCE</scope>
    <source>
        <strain evidence="1">CBS 690.94</strain>
    </source>
</reference>
<gene>
    <name evidence="1" type="ORF">P171DRAFT_209518</name>
</gene>
<proteinExistence type="predicted"/>
<comment type="caution">
    <text evidence="1">The sequence shown here is derived from an EMBL/GenBank/DDBJ whole genome shotgun (WGS) entry which is preliminary data.</text>
</comment>
<accession>A0A9P4UG79</accession>